<feature type="compositionally biased region" description="Polar residues" evidence="6">
    <location>
        <begin position="486"/>
        <end position="499"/>
    </location>
</feature>
<comment type="caution">
    <text evidence="8">The sequence shown here is derived from an EMBL/GenBank/DDBJ whole genome shotgun (WGS) entry which is preliminary data.</text>
</comment>
<dbReference type="Proteomes" id="UP000554235">
    <property type="component" value="Unassembled WGS sequence"/>
</dbReference>
<evidence type="ECO:0000256" key="1">
    <source>
        <dbReference type="ARBA" id="ARBA00004123"/>
    </source>
</evidence>
<dbReference type="GO" id="GO:0005737">
    <property type="term" value="C:cytoplasm"/>
    <property type="evidence" value="ECO:0007669"/>
    <property type="project" value="TreeGrafter"/>
</dbReference>
<dbReference type="PROSITE" id="PS50102">
    <property type="entry name" value="RRM"/>
    <property type="match status" value="1"/>
</dbReference>
<feature type="compositionally biased region" description="Polar residues" evidence="6">
    <location>
        <begin position="65"/>
        <end position="77"/>
    </location>
</feature>
<accession>A0A8H4LH96</accession>
<dbReference type="GO" id="GO:0000184">
    <property type="term" value="P:nuclear-transcribed mRNA catabolic process, nonsense-mediated decay"/>
    <property type="evidence" value="ECO:0007669"/>
    <property type="project" value="UniProtKB-KW"/>
</dbReference>
<gene>
    <name evidence="8" type="ORF">FALBO_5028</name>
</gene>
<evidence type="ECO:0000313" key="8">
    <source>
        <dbReference type="EMBL" id="KAF4468098.1"/>
    </source>
</evidence>
<feature type="compositionally biased region" description="Low complexity" evidence="6">
    <location>
        <begin position="420"/>
        <end position="436"/>
    </location>
</feature>
<feature type="region of interest" description="Disordered" evidence="6">
    <location>
        <begin position="1"/>
        <end position="96"/>
    </location>
</feature>
<dbReference type="EMBL" id="JAADYS010000656">
    <property type="protein sequence ID" value="KAF4468098.1"/>
    <property type="molecule type" value="Genomic_DNA"/>
</dbReference>
<dbReference type="InterPro" id="IPR012677">
    <property type="entry name" value="Nucleotide-bd_a/b_plait_sf"/>
</dbReference>
<dbReference type="GO" id="GO:0005730">
    <property type="term" value="C:nucleolus"/>
    <property type="evidence" value="ECO:0007669"/>
    <property type="project" value="TreeGrafter"/>
</dbReference>
<organism evidence="8 9">
    <name type="scientific">Fusarium albosuccineum</name>
    <dbReference type="NCBI Taxonomy" id="1237068"/>
    <lineage>
        <taxon>Eukaryota</taxon>
        <taxon>Fungi</taxon>
        <taxon>Dikarya</taxon>
        <taxon>Ascomycota</taxon>
        <taxon>Pezizomycotina</taxon>
        <taxon>Sordariomycetes</taxon>
        <taxon>Hypocreomycetidae</taxon>
        <taxon>Hypocreales</taxon>
        <taxon>Nectriaceae</taxon>
        <taxon>Fusarium</taxon>
        <taxon>Fusarium decemcellulare species complex</taxon>
    </lineage>
</organism>
<feature type="compositionally biased region" description="Basic and acidic residues" evidence="6">
    <location>
        <begin position="257"/>
        <end position="268"/>
    </location>
</feature>
<feature type="compositionally biased region" description="Polar residues" evidence="6">
    <location>
        <begin position="404"/>
        <end position="415"/>
    </location>
</feature>
<evidence type="ECO:0000259" key="7">
    <source>
        <dbReference type="PROSITE" id="PS50102"/>
    </source>
</evidence>
<keyword evidence="4" id="KW-0539">Nucleus</keyword>
<dbReference type="OrthoDB" id="18087at2759"/>
<dbReference type="PANTHER" id="PTHR13112">
    <property type="entry name" value="UPF3 REGULATOR OF NONSENSE TRANSCRIPTS-LIKE PROTEIN"/>
    <property type="match status" value="1"/>
</dbReference>
<name>A0A8H4LH96_9HYPO</name>
<feature type="compositionally biased region" description="Polar residues" evidence="6">
    <location>
        <begin position="321"/>
        <end position="344"/>
    </location>
</feature>
<evidence type="ECO:0000256" key="6">
    <source>
        <dbReference type="SAM" id="MobiDB-lite"/>
    </source>
</evidence>
<feature type="compositionally biased region" description="Low complexity" evidence="6">
    <location>
        <begin position="651"/>
        <end position="670"/>
    </location>
</feature>
<evidence type="ECO:0000313" key="9">
    <source>
        <dbReference type="Proteomes" id="UP000554235"/>
    </source>
</evidence>
<evidence type="ECO:0000256" key="4">
    <source>
        <dbReference type="ARBA" id="ARBA00023242"/>
    </source>
</evidence>
<feature type="compositionally biased region" description="Low complexity" evidence="6">
    <location>
        <begin position="617"/>
        <end position="633"/>
    </location>
</feature>
<feature type="region of interest" description="Disordered" evidence="6">
    <location>
        <begin position="224"/>
        <end position="245"/>
    </location>
</feature>
<feature type="compositionally biased region" description="Basic and acidic residues" evidence="6">
    <location>
        <begin position="443"/>
        <end position="463"/>
    </location>
</feature>
<dbReference type="CDD" id="cd12455">
    <property type="entry name" value="RRM_like_Smg4_UPF3"/>
    <property type="match status" value="1"/>
</dbReference>
<dbReference type="SMART" id="SM00360">
    <property type="entry name" value="RRM"/>
    <property type="match status" value="1"/>
</dbReference>
<comment type="subcellular location">
    <subcellularLocation>
        <location evidence="1">Nucleus</location>
    </subcellularLocation>
</comment>
<dbReference type="CDD" id="cd00590">
    <property type="entry name" value="RRM_SF"/>
    <property type="match status" value="1"/>
</dbReference>
<keyword evidence="3" id="KW-0866">Nonsense-mediated mRNA decay</keyword>
<protein>
    <submittedName>
        <fullName evidence="8">Nucleolar phospho</fullName>
    </submittedName>
</protein>
<dbReference type="InterPro" id="IPR005120">
    <property type="entry name" value="UPF3_dom"/>
</dbReference>
<dbReference type="AlphaFoldDB" id="A0A8H4LH96"/>
<comment type="similarity">
    <text evidence="2">Belongs to the RENT3 family.</text>
</comment>
<reference evidence="8 9" key="1">
    <citation type="submission" date="2020-01" db="EMBL/GenBank/DDBJ databases">
        <title>Identification and distribution of gene clusters putatively required for synthesis of sphingolipid metabolism inhibitors in phylogenetically diverse species of the filamentous fungus Fusarium.</title>
        <authorList>
            <person name="Kim H.-S."/>
            <person name="Busman M."/>
            <person name="Brown D.W."/>
            <person name="Divon H."/>
            <person name="Uhlig S."/>
            <person name="Proctor R.H."/>
        </authorList>
    </citation>
    <scope>NUCLEOTIDE SEQUENCE [LARGE SCALE GENOMIC DNA]</scope>
    <source>
        <strain evidence="8 9">NRRL 20459</strain>
    </source>
</reference>
<dbReference type="GO" id="GO:0045727">
    <property type="term" value="P:positive regulation of translation"/>
    <property type="evidence" value="ECO:0007669"/>
    <property type="project" value="TreeGrafter"/>
</dbReference>
<dbReference type="Gene3D" id="3.30.70.330">
    <property type="match status" value="2"/>
</dbReference>
<dbReference type="SUPFAM" id="SSF54928">
    <property type="entry name" value="RNA-binding domain, RBD"/>
    <property type="match status" value="2"/>
</dbReference>
<feature type="region of interest" description="Disordered" evidence="6">
    <location>
        <begin position="610"/>
        <end position="670"/>
    </location>
</feature>
<sequence>MPTQAPQVLSRRANGVLPSPASQTSEPTKVITFMPHSDSSMSDFSKGKGSHENSGPGKSRGRGSNARSTEATKNTTEGDAPKPAKTKAHNEGEKLVIRRLPPGMTEPEFVSILGSDWDLGKGKVDWFSFAPGKISTDPSKPSRPGRAYVHVMRKDDIMALSDVVRTAVWEDAKATFTNPSLIGPPSVEFAIYKKVPGNKKRTDARQGTIDQDPEFMAFLEDLANPAPPKETTEGDDVDELGKAETKVTTTPLIEYLKEKKANKTKDSASSKNAKHGQGESRSGKGKGSSKEDEPSKKKGKESKAEKTPKETVKILTKKATPEQTAESSKPTAKQASDANAQESAPKSRRAGILAAARILQRDLGLSPGSAHRKARQDAAKADADAKATSSKENAPPVAAPATTERPTSPVKSTETPPQPAKGRAGAGASSKAQSSGRRTRGGKNTEKNKEKEKEKDKDKDKEGASSQGPAANNPPVVLLRKKGSDVESNQATTQESTAPQPAATQASGSKAANAAGGPKGGSNKPGTAQKKPPTVSADATRGFVKHANPSQGVTEALLKQALEVFGTITFVEIDKRKGFAYVDFAEHDGLVKAVTSSPITVAQGTVQVLERKDKKPTNTTTASGASGSAASEKTSGRGRRGRGGGSKAKDSGSNNQSAAASTATATNGGG</sequence>
<feature type="region of interest" description="Disordered" evidence="6">
    <location>
        <begin position="257"/>
        <end position="547"/>
    </location>
</feature>
<keyword evidence="5" id="KW-0694">RNA-binding</keyword>
<dbReference type="GO" id="GO:0003729">
    <property type="term" value="F:mRNA binding"/>
    <property type="evidence" value="ECO:0007669"/>
    <property type="project" value="TreeGrafter"/>
</dbReference>
<evidence type="ECO:0000256" key="5">
    <source>
        <dbReference type="PROSITE-ProRule" id="PRU00176"/>
    </source>
</evidence>
<dbReference type="InterPro" id="IPR035979">
    <property type="entry name" value="RBD_domain_sf"/>
</dbReference>
<keyword evidence="9" id="KW-1185">Reference proteome</keyword>
<feature type="compositionally biased region" description="Basic and acidic residues" evidence="6">
    <location>
        <begin position="276"/>
        <end position="312"/>
    </location>
</feature>
<evidence type="ECO:0000256" key="2">
    <source>
        <dbReference type="ARBA" id="ARBA00005991"/>
    </source>
</evidence>
<dbReference type="InterPro" id="IPR000504">
    <property type="entry name" value="RRM_dom"/>
</dbReference>
<dbReference type="InterPro" id="IPR039722">
    <property type="entry name" value="Upf3"/>
</dbReference>
<proteinExistence type="inferred from homology"/>
<evidence type="ECO:0000256" key="3">
    <source>
        <dbReference type="ARBA" id="ARBA00023161"/>
    </source>
</evidence>
<dbReference type="PANTHER" id="PTHR13112:SF0">
    <property type="entry name" value="FI21285P1"/>
    <property type="match status" value="1"/>
</dbReference>
<feature type="compositionally biased region" description="Low complexity" evidence="6">
    <location>
        <begin position="501"/>
        <end position="527"/>
    </location>
</feature>
<dbReference type="Pfam" id="PF03467">
    <property type="entry name" value="Smg4_UPF3"/>
    <property type="match status" value="1"/>
</dbReference>
<feature type="compositionally biased region" description="Basic and acidic residues" evidence="6">
    <location>
        <begin position="375"/>
        <end position="385"/>
    </location>
</feature>
<feature type="domain" description="RRM" evidence="7">
    <location>
        <begin position="540"/>
        <end position="606"/>
    </location>
</feature>